<dbReference type="EMBL" id="UOEO01000009">
    <property type="protein sequence ID" value="VAW14468.1"/>
    <property type="molecule type" value="Genomic_DNA"/>
</dbReference>
<feature type="transmembrane region" description="Helical" evidence="9">
    <location>
        <begin position="70"/>
        <end position="94"/>
    </location>
</feature>
<keyword evidence="5" id="KW-0762">Sugar transport</keyword>
<keyword evidence="4" id="KW-1003">Cell membrane</keyword>
<comment type="subcellular location">
    <subcellularLocation>
        <location evidence="1">Cell membrane</location>
        <topology evidence="1">Multi-pass membrane protein</topology>
    </subcellularLocation>
</comment>
<feature type="transmembrane region" description="Helical" evidence="9">
    <location>
        <begin position="240"/>
        <end position="258"/>
    </location>
</feature>
<evidence type="ECO:0000256" key="9">
    <source>
        <dbReference type="SAM" id="Phobius"/>
    </source>
</evidence>
<evidence type="ECO:0000256" key="7">
    <source>
        <dbReference type="ARBA" id="ARBA00022989"/>
    </source>
</evidence>
<dbReference type="PROSITE" id="PS50928">
    <property type="entry name" value="ABC_TM1"/>
    <property type="match status" value="1"/>
</dbReference>
<gene>
    <name evidence="11" type="ORF">MNBD_ALPHA12-1761</name>
</gene>
<keyword evidence="7 9" id="KW-1133">Transmembrane helix</keyword>
<protein>
    <submittedName>
        <fullName evidence="11">ABC transporter, permease protein 2 (Cluster 1, maltose/g3p/polyamine/iron)</fullName>
    </submittedName>
</protein>
<sequence>MFAFSNRGARALAMATIIGAIFIVLFPFVWIFLESIKPPELGARPDVWVFVPTTKNWSEVLLQSSIPFNILNSFIVSVSTVVIALLVGCPAAYAFSRYRGYKGARFSILAAEMMPPSILILPFFLILYQLKMIDSLFGVIMAHLSFVIPVVTWFLIGFFDEVPRDLEDQAMIDGYTQFEAFYKVILPVVRPGLAAAAVFGFVLSWNDLFYALLLTGNESRTLPVAIAGYWTFRGIEMGKMAVAILIAIVPVLTLSFFIQKHLVRGLGGGAVKY</sequence>
<evidence type="ECO:0000313" key="11">
    <source>
        <dbReference type="EMBL" id="VAW14468.1"/>
    </source>
</evidence>
<feature type="domain" description="ABC transmembrane type-1" evidence="10">
    <location>
        <begin position="70"/>
        <end position="258"/>
    </location>
</feature>
<dbReference type="PANTHER" id="PTHR32243">
    <property type="entry name" value="MALTOSE TRANSPORT SYSTEM PERMEASE-RELATED"/>
    <property type="match status" value="1"/>
</dbReference>
<evidence type="ECO:0000256" key="1">
    <source>
        <dbReference type="ARBA" id="ARBA00004651"/>
    </source>
</evidence>
<feature type="transmembrane region" description="Helical" evidence="9">
    <location>
        <begin position="106"/>
        <end position="130"/>
    </location>
</feature>
<evidence type="ECO:0000256" key="2">
    <source>
        <dbReference type="ARBA" id="ARBA00009047"/>
    </source>
</evidence>
<evidence type="ECO:0000256" key="8">
    <source>
        <dbReference type="ARBA" id="ARBA00023136"/>
    </source>
</evidence>
<evidence type="ECO:0000256" key="4">
    <source>
        <dbReference type="ARBA" id="ARBA00022475"/>
    </source>
</evidence>
<reference evidence="11" key="1">
    <citation type="submission" date="2018-06" db="EMBL/GenBank/DDBJ databases">
        <authorList>
            <person name="Zhirakovskaya E."/>
        </authorList>
    </citation>
    <scope>NUCLEOTIDE SEQUENCE</scope>
</reference>
<keyword evidence="8 9" id="KW-0472">Membrane</keyword>
<dbReference type="InterPro" id="IPR050901">
    <property type="entry name" value="BP-dep_ABC_trans_perm"/>
</dbReference>
<evidence type="ECO:0000256" key="6">
    <source>
        <dbReference type="ARBA" id="ARBA00022692"/>
    </source>
</evidence>
<dbReference type="Pfam" id="PF00528">
    <property type="entry name" value="BPD_transp_1"/>
    <property type="match status" value="1"/>
</dbReference>
<organism evidence="11">
    <name type="scientific">hydrothermal vent metagenome</name>
    <dbReference type="NCBI Taxonomy" id="652676"/>
    <lineage>
        <taxon>unclassified sequences</taxon>
        <taxon>metagenomes</taxon>
        <taxon>ecological metagenomes</taxon>
    </lineage>
</organism>
<evidence type="ECO:0000256" key="5">
    <source>
        <dbReference type="ARBA" id="ARBA00022597"/>
    </source>
</evidence>
<evidence type="ECO:0000256" key="3">
    <source>
        <dbReference type="ARBA" id="ARBA00022448"/>
    </source>
</evidence>
<feature type="transmembrane region" description="Helical" evidence="9">
    <location>
        <begin position="12"/>
        <end position="33"/>
    </location>
</feature>
<dbReference type="InterPro" id="IPR000515">
    <property type="entry name" value="MetI-like"/>
</dbReference>
<comment type="similarity">
    <text evidence="2">Belongs to the binding-protein-dependent transport system permease family. MalFG subfamily.</text>
</comment>
<dbReference type="SUPFAM" id="SSF161098">
    <property type="entry name" value="MetI-like"/>
    <property type="match status" value="1"/>
</dbReference>
<keyword evidence="3" id="KW-0813">Transport</keyword>
<dbReference type="CDD" id="cd06261">
    <property type="entry name" value="TM_PBP2"/>
    <property type="match status" value="1"/>
</dbReference>
<dbReference type="PANTHER" id="PTHR32243:SF50">
    <property type="entry name" value="MALTOSE_MALTODEXTRIN TRANSPORT SYSTEM PERMEASE PROTEIN MALG"/>
    <property type="match status" value="1"/>
</dbReference>
<dbReference type="GO" id="GO:0005886">
    <property type="term" value="C:plasma membrane"/>
    <property type="evidence" value="ECO:0007669"/>
    <property type="project" value="UniProtKB-SubCell"/>
</dbReference>
<proteinExistence type="inferred from homology"/>
<feature type="transmembrane region" description="Helical" evidence="9">
    <location>
        <begin position="180"/>
        <end position="205"/>
    </location>
</feature>
<dbReference type="AlphaFoldDB" id="A0A3B0T8T0"/>
<keyword evidence="6 9" id="KW-0812">Transmembrane</keyword>
<evidence type="ECO:0000259" key="10">
    <source>
        <dbReference type="PROSITE" id="PS50928"/>
    </source>
</evidence>
<name>A0A3B0T8T0_9ZZZZ</name>
<accession>A0A3B0T8T0</accession>
<feature type="transmembrane region" description="Helical" evidence="9">
    <location>
        <begin position="136"/>
        <end position="159"/>
    </location>
</feature>
<dbReference type="Gene3D" id="1.10.3720.10">
    <property type="entry name" value="MetI-like"/>
    <property type="match status" value="1"/>
</dbReference>
<dbReference type="InterPro" id="IPR035906">
    <property type="entry name" value="MetI-like_sf"/>
</dbReference>
<dbReference type="GO" id="GO:0055085">
    <property type="term" value="P:transmembrane transport"/>
    <property type="evidence" value="ECO:0007669"/>
    <property type="project" value="InterPro"/>
</dbReference>